<gene>
    <name evidence="1" type="ORF">AVEN_149281_1</name>
</gene>
<evidence type="ECO:0000313" key="1">
    <source>
        <dbReference type="EMBL" id="GBN05189.1"/>
    </source>
</evidence>
<dbReference type="AlphaFoldDB" id="A0A4Y2KSR2"/>
<reference evidence="1 2" key="1">
    <citation type="journal article" date="2019" name="Sci. Rep.">
        <title>Orb-weaving spider Araneus ventricosus genome elucidates the spidroin gene catalogue.</title>
        <authorList>
            <person name="Kono N."/>
            <person name="Nakamura H."/>
            <person name="Ohtoshi R."/>
            <person name="Moran D.A.P."/>
            <person name="Shinohara A."/>
            <person name="Yoshida Y."/>
            <person name="Fujiwara M."/>
            <person name="Mori M."/>
            <person name="Tomita M."/>
            <person name="Arakawa K."/>
        </authorList>
    </citation>
    <scope>NUCLEOTIDE SEQUENCE [LARGE SCALE GENOMIC DNA]</scope>
</reference>
<dbReference type="Proteomes" id="UP000499080">
    <property type="component" value="Unassembled WGS sequence"/>
</dbReference>
<keyword evidence="2" id="KW-1185">Reference proteome</keyword>
<proteinExistence type="predicted"/>
<sequence>MYGDDCDAIATSIELTSLNVDIIFAKKSKLTNDNQLKQSVMDGNQIRLHNYNLRWQLCCITFDDDDDVCAPPYGEDLTFNSADCGKKPMIPGLHKEMNKKDYVLEWLMSCQNDWPDFGKIDLNGKQSSDGTTYYPSTTTYTASETKTNDTEAWKLFNELKDINKDLILLSQKLDEIIVLEMLL</sequence>
<dbReference type="EMBL" id="BGPR01004948">
    <property type="protein sequence ID" value="GBN05189.1"/>
    <property type="molecule type" value="Genomic_DNA"/>
</dbReference>
<evidence type="ECO:0000313" key="2">
    <source>
        <dbReference type="Proteomes" id="UP000499080"/>
    </source>
</evidence>
<accession>A0A4Y2KSR2</accession>
<name>A0A4Y2KSR2_ARAVE</name>
<comment type="caution">
    <text evidence="1">The sequence shown here is derived from an EMBL/GenBank/DDBJ whole genome shotgun (WGS) entry which is preliminary data.</text>
</comment>
<organism evidence="1 2">
    <name type="scientific">Araneus ventricosus</name>
    <name type="common">Orbweaver spider</name>
    <name type="synonym">Epeira ventricosa</name>
    <dbReference type="NCBI Taxonomy" id="182803"/>
    <lineage>
        <taxon>Eukaryota</taxon>
        <taxon>Metazoa</taxon>
        <taxon>Ecdysozoa</taxon>
        <taxon>Arthropoda</taxon>
        <taxon>Chelicerata</taxon>
        <taxon>Arachnida</taxon>
        <taxon>Araneae</taxon>
        <taxon>Araneomorphae</taxon>
        <taxon>Entelegynae</taxon>
        <taxon>Araneoidea</taxon>
        <taxon>Araneidae</taxon>
        <taxon>Araneus</taxon>
    </lineage>
</organism>
<protein>
    <submittedName>
        <fullName evidence="1">Uncharacterized protein</fullName>
    </submittedName>
</protein>